<evidence type="ECO:0000256" key="1">
    <source>
        <dbReference type="ARBA" id="ARBA00004141"/>
    </source>
</evidence>
<feature type="transmembrane region" description="Helical" evidence="10">
    <location>
        <begin position="345"/>
        <end position="366"/>
    </location>
</feature>
<dbReference type="PIRSF" id="PIRSF002744">
    <property type="entry name" value="Pur-cyt_permease"/>
    <property type="match status" value="1"/>
</dbReference>
<keyword evidence="6 10" id="KW-1133">Transmembrane helix</keyword>
<feature type="transmembrane region" description="Helical" evidence="10">
    <location>
        <begin position="153"/>
        <end position="180"/>
    </location>
</feature>
<evidence type="ECO:0000256" key="2">
    <source>
        <dbReference type="ARBA" id="ARBA00008974"/>
    </source>
</evidence>
<feature type="transmembrane region" description="Helical" evidence="10">
    <location>
        <begin position="75"/>
        <end position="96"/>
    </location>
</feature>
<dbReference type="OrthoDB" id="5428495at2759"/>
<feature type="transmembrane region" description="Helical" evidence="10">
    <location>
        <begin position="259"/>
        <end position="280"/>
    </location>
</feature>
<feature type="transmembrane region" description="Helical" evidence="10">
    <location>
        <begin position="492"/>
        <end position="508"/>
    </location>
</feature>
<sequence>MSLPLTDSELGSDLQSPSKETKPKVITLEVSPETMVQPSRYRAYINILARVFGLESRGIERVAENERHPPRPDNYAQILLLWLNSSLTANNIIVGLYGPTRYRLDWNNAAMCAVLGVTFGSMVVAFMSTWGPISGHRTLMVTRYFLGYYLSKLCCLLNIVTMLGYGMVNVILGGQVIFAVSGGHTAAPVGIVVVAVLTWFIATFGMHLFHFYMRYAWIVQLSVLFIMVGCAGPIFNLVYPLSADSNNNPYVNSASNRLSFFSLCFASAVTWAPSSADYFVYLPASTNPWRMFLSATTGMSLAMVMTALLGIGLATGITTNSDWLDASLTSQGSLLVTSLAPLQDFGSFCAIILVVGMVSNNIPGTYSAGLNLQMLGRYGPRIPRPLLTTLEVVVYTVCAVVAQRYLREIMENFLPLMSYWIVVWLVIVLEEICIFRRGREYDWSAVDNVHQLPMGLAAGLSFVVGCLGAVLGMSQSYFIGPIARFVPGDCDLGMWLAFGWTALGYPGLRWMELRMTGR</sequence>
<name>A0A4S3JLW4_9EURO</name>
<accession>A0A4S3JLW4</accession>
<evidence type="ECO:0000256" key="4">
    <source>
        <dbReference type="ARBA" id="ARBA00022553"/>
    </source>
</evidence>
<dbReference type="EMBL" id="QUQM01000004">
    <property type="protein sequence ID" value="KAA8647436.1"/>
    <property type="molecule type" value="Genomic_DNA"/>
</dbReference>
<dbReference type="GO" id="GO:0022857">
    <property type="term" value="F:transmembrane transporter activity"/>
    <property type="evidence" value="ECO:0007669"/>
    <property type="project" value="InterPro"/>
</dbReference>
<organism evidence="12 13">
    <name type="scientific">Aspergillus tanneri</name>
    <dbReference type="NCBI Taxonomy" id="1220188"/>
    <lineage>
        <taxon>Eukaryota</taxon>
        <taxon>Fungi</taxon>
        <taxon>Dikarya</taxon>
        <taxon>Ascomycota</taxon>
        <taxon>Pezizomycotina</taxon>
        <taxon>Eurotiomycetes</taxon>
        <taxon>Eurotiomycetidae</taxon>
        <taxon>Eurotiales</taxon>
        <taxon>Aspergillaceae</taxon>
        <taxon>Aspergillus</taxon>
        <taxon>Aspergillus subgen. Circumdati</taxon>
    </lineage>
</organism>
<evidence type="ECO:0000256" key="5">
    <source>
        <dbReference type="ARBA" id="ARBA00022692"/>
    </source>
</evidence>
<evidence type="ECO:0008006" key="15">
    <source>
        <dbReference type="Google" id="ProtNLM"/>
    </source>
</evidence>
<comment type="caution">
    <text evidence="12">The sequence shown here is derived from an EMBL/GenBank/DDBJ whole genome shotgun (WGS) entry which is preliminary data.</text>
</comment>
<dbReference type="Gene3D" id="1.10.4160.10">
    <property type="entry name" value="Hydantoin permease"/>
    <property type="match status" value="1"/>
</dbReference>
<dbReference type="InterPro" id="IPR026030">
    <property type="entry name" value="Pur-cyt_permease_Fcy2/21/22"/>
</dbReference>
<dbReference type="Proteomes" id="UP000308092">
    <property type="component" value="Unassembled WGS sequence"/>
</dbReference>
<reference evidence="12 13" key="1">
    <citation type="submission" date="2019-03" db="EMBL/GenBank/DDBJ databases">
        <title>The genome sequence of a newly discovered highly antifungal drug resistant Aspergillus species, Aspergillus tanneri NIH 1004.</title>
        <authorList>
            <person name="Mounaud S."/>
            <person name="Singh I."/>
            <person name="Joardar V."/>
            <person name="Pakala S."/>
            <person name="Pakala S."/>
            <person name="Venepally P."/>
            <person name="Hoover J."/>
            <person name="Nierman W."/>
            <person name="Chung J."/>
            <person name="Losada L."/>
        </authorList>
    </citation>
    <scope>NUCLEOTIDE SEQUENCE [LARGE SCALE GENOMIC DNA]</scope>
    <source>
        <strain evidence="12 13">NIH1004</strain>
    </source>
</reference>
<dbReference type="EMBL" id="SOSA01000112">
    <property type="protein sequence ID" value="THC96473.1"/>
    <property type="molecule type" value="Genomic_DNA"/>
</dbReference>
<feature type="transmembrane region" description="Helical" evidence="10">
    <location>
        <begin position="216"/>
        <end position="239"/>
    </location>
</feature>
<dbReference type="PANTHER" id="PTHR31806">
    <property type="entry name" value="PURINE-CYTOSINE PERMEASE FCY2-RELATED"/>
    <property type="match status" value="1"/>
</dbReference>
<feature type="transmembrane region" description="Helical" evidence="10">
    <location>
        <begin position="186"/>
        <end position="209"/>
    </location>
</feature>
<gene>
    <name evidence="11" type="ORF">ATNIH1004_006129</name>
    <name evidence="12" type="ORF">EYZ11_004064</name>
</gene>
<evidence type="ECO:0000256" key="9">
    <source>
        <dbReference type="SAM" id="MobiDB-lite"/>
    </source>
</evidence>
<dbReference type="Proteomes" id="UP000324241">
    <property type="component" value="Unassembled WGS sequence"/>
</dbReference>
<evidence type="ECO:0000256" key="7">
    <source>
        <dbReference type="ARBA" id="ARBA00023136"/>
    </source>
</evidence>
<keyword evidence="13" id="KW-1185">Reference proteome</keyword>
<dbReference type="GO" id="GO:0015851">
    <property type="term" value="P:nucleobase transport"/>
    <property type="evidence" value="ECO:0007669"/>
    <property type="project" value="UniProtKB-ARBA"/>
</dbReference>
<dbReference type="GeneID" id="54328831"/>
<dbReference type="GO" id="GO:0000329">
    <property type="term" value="C:fungal-type vacuole membrane"/>
    <property type="evidence" value="ECO:0007669"/>
    <property type="project" value="TreeGrafter"/>
</dbReference>
<dbReference type="GO" id="GO:0005886">
    <property type="term" value="C:plasma membrane"/>
    <property type="evidence" value="ECO:0007669"/>
    <property type="project" value="TreeGrafter"/>
</dbReference>
<protein>
    <recommendedName>
        <fullName evidence="15">Purine-cytosine permease</fullName>
    </recommendedName>
</protein>
<feature type="transmembrane region" description="Helical" evidence="10">
    <location>
        <begin position="292"/>
        <end position="317"/>
    </location>
</feature>
<comment type="similarity">
    <text evidence="2 8">Belongs to the purine-cytosine permease (2.A.39) family.</text>
</comment>
<dbReference type="STRING" id="1220188.A0A4S3JLW4"/>
<evidence type="ECO:0000256" key="3">
    <source>
        <dbReference type="ARBA" id="ARBA00022448"/>
    </source>
</evidence>
<dbReference type="Pfam" id="PF02133">
    <property type="entry name" value="Transp_cyt_pur"/>
    <property type="match status" value="1"/>
</dbReference>
<dbReference type="AlphaFoldDB" id="A0A4S3JLW4"/>
<keyword evidence="3 8" id="KW-0813">Transport</keyword>
<evidence type="ECO:0000256" key="8">
    <source>
        <dbReference type="PIRNR" id="PIRNR002744"/>
    </source>
</evidence>
<evidence type="ECO:0000313" key="13">
    <source>
        <dbReference type="Proteomes" id="UP000308092"/>
    </source>
</evidence>
<feature type="transmembrane region" description="Helical" evidence="10">
    <location>
        <begin position="456"/>
        <end position="480"/>
    </location>
</feature>
<feature type="transmembrane region" description="Helical" evidence="10">
    <location>
        <begin position="108"/>
        <end position="133"/>
    </location>
</feature>
<feature type="transmembrane region" description="Helical" evidence="10">
    <location>
        <begin position="417"/>
        <end position="435"/>
    </location>
</feature>
<proteinExistence type="inferred from homology"/>
<evidence type="ECO:0000313" key="12">
    <source>
        <dbReference type="EMBL" id="THC96473.1"/>
    </source>
</evidence>
<keyword evidence="5 10" id="KW-0812">Transmembrane</keyword>
<comment type="subcellular location">
    <subcellularLocation>
        <location evidence="1">Membrane</location>
        <topology evidence="1">Multi-pass membrane protein</topology>
    </subcellularLocation>
</comment>
<evidence type="ECO:0000256" key="6">
    <source>
        <dbReference type="ARBA" id="ARBA00022989"/>
    </source>
</evidence>
<feature type="region of interest" description="Disordered" evidence="9">
    <location>
        <begin position="1"/>
        <end position="23"/>
    </location>
</feature>
<evidence type="ECO:0000313" key="14">
    <source>
        <dbReference type="Proteomes" id="UP000324241"/>
    </source>
</evidence>
<evidence type="ECO:0000256" key="10">
    <source>
        <dbReference type="SAM" id="Phobius"/>
    </source>
</evidence>
<evidence type="ECO:0000313" key="11">
    <source>
        <dbReference type="EMBL" id="KAA8647436.1"/>
    </source>
</evidence>
<dbReference type="RefSeq" id="XP_033426797.1">
    <property type="nucleotide sequence ID" value="XM_033570765.1"/>
</dbReference>
<dbReference type="PANTHER" id="PTHR31806:SF16">
    <property type="entry name" value="PURINE-CYTOSINE TRANSPORTER (EUROFUNG)"/>
    <property type="match status" value="1"/>
</dbReference>
<dbReference type="InterPro" id="IPR001248">
    <property type="entry name" value="Pur-cyt_permease"/>
</dbReference>
<keyword evidence="7 8" id="KW-0472">Membrane</keyword>
<dbReference type="FunFam" id="1.10.4160.10:FF:000002">
    <property type="entry name" value="Purine-cytosine permease fcyB"/>
    <property type="match status" value="1"/>
</dbReference>
<reference evidence="11 14" key="2">
    <citation type="submission" date="2019-08" db="EMBL/GenBank/DDBJ databases">
        <title>The genome sequence of a newly discovered highly antifungal drug resistant Aspergillus species, Aspergillus tanneri NIH 1004.</title>
        <authorList>
            <person name="Mounaud S."/>
            <person name="Singh I."/>
            <person name="Joardar V."/>
            <person name="Pakala S."/>
            <person name="Pakala S."/>
            <person name="Venepally P."/>
            <person name="Chung J.K."/>
            <person name="Losada L."/>
            <person name="Nierman W.C."/>
        </authorList>
    </citation>
    <scope>NUCLEOTIDE SEQUENCE [LARGE SCALE GENOMIC DNA]</scope>
    <source>
        <strain evidence="11 14">NIH1004</strain>
    </source>
</reference>
<dbReference type="VEuPathDB" id="FungiDB:EYZ11_004064"/>
<keyword evidence="4" id="KW-0597">Phosphoprotein</keyword>